<dbReference type="KEGG" id="nlo:107224741"/>
<dbReference type="InterPro" id="IPR036249">
    <property type="entry name" value="Thioredoxin-like_sf"/>
</dbReference>
<dbReference type="FunCoup" id="A0A6J0C1H4">
    <property type="interactions" value="569"/>
</dbReference>
<evidence type="ECO:0000259" key="5">
    <source>
        <dbReference type="Pfam" id="PF07912"/>
    </source>
</evidence>
<dbReference type="Pfam" id="PF07912">
    <property type="entry name" value="ERp29_N"/>
    <property type="match status" value="1"/>
</dbReference>
<feature type="signal peptide" evidence="3">
    <location>
        <begin position="1"/>
        <end position="18"/>
    </location>
</feature>
<evidence type="ECO:0000313" key="6">
    <source>
        <dbReference type="Proteomes" id="UP000829291"/>
    </source>
</evidence>
<name>A0A6J0C1H4_NEOLC</name>
<dbReference type="OrthoDB" id="417262at2759"/>
<dbReference type="RefSeq" id="XP_015520405.1">
    <property type="nucleotide sequence ID" value="XM_015664919.2"/>
</dbReference>
<evidence type="ECO:0000256" key="2">
    <source>
        <dbReference type="ARBA" id="ARBA00022824"/>
    </source>
</evidence>
<dbReference type="GeneID" id="107224741"/>
<dbReference type="CDD" id="cd00238">
    <property type="entry name" value="ERp29c"/>
    <property type="match status" value="1"/>
</dbReference>
<dbReference type="Gene3D" id="3.40.30.10">
    <property type="entry name" value="Glutaredoxin"/>
    <property type="match status" value="1"/>
</dbReference>
<keyword evidence="3" id="KW-0732">Signal</keyword>
<dbReference type="Gene3D" id="1.20.1150.12">
    <property type="entry name" value="Endoplasmic reticulum resident protein 29, C-terminal domain"/>
    <property type="match status" value="1"/>
</dbReference>
<dbReference type="AlphaFoldDB" id="A0A6J0C1H4"/>
<evidence type="ECO:0000256" key="1">
    <source>
        <dbReference type="ARBA" id="ARBA00014173"/>
    </source>
</evidence>
<gene>
    <name evidence="7" type="primary">LOC107224741</name>
</gene>
<dbReference type="Proteomes" id="UP000829291">
    <property type="component" value="Chromosome 3"/>
</dbReference>
<dbReference type="InterPro" id="IPR016855">
    <property type="entry name" value="ERp29"/>
</dbReference>
<dbReference type="SUPFAM" id="SSF52833">
    <property type="entry name" value="Thioredoxin-like"/>
    <property type="match status" value="1"/>
</dbReference>
<dbReference type="GO" id="GO:0009306">
    <property type="term" value="P:protein secretion"/>
    <property type="evidence" value="ECO:0007669"/>
    <property type="project" value="InterPro"/>
</dbReference>
<feature type="chain" id="PRO_5026751736" description="Endoplasmic reticulum resident protein 29" evidence="3">
    <location>
        <begin position="19"/>
        <end position="247"/>
    </location>
</feature>
<dbReference type="SUPFAM" id="SSF47933">
    <property type="entry name" value="ERP29 C domain-like"/>
    <property type="match status" value="1"/>
</dbReference>
<dbReference type="InterPro" id="IPR012883">
    <property type="entry name" value="ERp29_N"/>
</dbReference>
<evidence type="ECO:0000259" key="4">
    <source>
        <dbReference type="Pfam" id="PF07749"/>
    </source>
</evidence>
<dbReference type="Pfam" id="PF07749">
    <property type="entry name" value="ERp29"/>
    <property type="match status" value="1"/>
</dbReference>
<dbReference type="PANTHER" id="PTHR12211:SF0">
    <property type="entry name" value="ENDOPLASMIC RETICULUM RESIDENT PROTEIN 29"/>
    <property type="match status" value="1"/>
</dbReference>
<proteinExistence type="predicted"/>
<dbReference type="CTD" id="37206"/>
<accession>A0A6J0C1H4</accession>
<keyword evidence="2" id="KW-0256">Endoplasmic reticulum</keyword>
<sequence>MLLYYAVFVLAVAGLGQSSDEDCKGCVPLDSHSFDKVIPKFKVALVKFDVAFPYGEKHEEFAKVAAATKDSADLLVAEVGIKDYGKKENSDLAQRYGITKDDFPAVRLFLQGKSEPIPFVQKLDSDFTAENLKRFIRARSDVYLGLPGCVEQLDRLAEEFKSSQDKERQEILSKAKIFEETLPEEHRKAAQVYVKTMERIMERGDVFVQLEQSRLEGLLKGKISKDKKRNMEERRNILQSFAHRDEL</sequence>
<feature type="domain" description="ERp29 N-terminal" evidence="5">
    <location>
        <begin position="23"/>
        <end position="147"/>
    </location>
</feature>
<dbReference type="InParanoid" id="A0A6J0C1H4"/>
<dbReference type="PANTHER" id="PTHR12211">
    <property type="entry name" value="ENDOPLASMIC RETICULUM PROTEIN ERP29"/>
    <property type="match status" value="1"/>
</dbReference>
<keyword evidence="6" id="KW-1185">Reference proteome</keyword>
<protein>
    <recommendedName>
        <fullName evidence="1">Endoplasmic reticulum resident protein 29</fullName>
    </recommendedName>
</protein>
<evidence type="ECO:0000313" key="7">
    <source>
        <dbReference type="RefSeq" id="XP_015520405.1"/>
    </source>
</evidence>
<organism evidence="7">
    <name type="scientific">Neodiprion lecontei</name>
    <name type="common">Redheaded pine sawfly</name>
    <dbReference type="NCBI Taxonomy" id="441921"/>
    <lineage>
        <taxon>Eukaryota</taxon>
        <taxon>Metazoa</taxon>
        <taxon>Ecdysozoa</taxon>
        <taxon>Arthropoda</taxon>
        <taxon>Hexapoda</taxon>
        <taxon>Insecta</taxon>
        <taxon>Pterygota</taxon>
        <taxon>Neoptera</taxon>
        <taxon>Endopterygota</taxon>
        <taxon>Hymenoptera</taxon>
        <taxon>Tenthredinoidea</taxon>
        <taxon>Diprionidae</taxon>
        <taxon>Diprioninae</taxon>
        <taxon>Neodiprion</taxon>
    </lineage>
</organism>
<dbReference type="FunFam" id="3.40.30.10:FF:000133">
    <property type="entry name" value="Endoplasmic reticulum resident protein 29"/>
    <property type="match status" value="1"/>
</dbReference>
<dbReference type="InterPro" id="IPR036356">
    <property type="entry name" value="ERp29_C_sf"/>
</dbReference>
<feature type="domain" description="Endoplasmic reticulum resident protein 29 C-terminal" evidence="4">
    <location>
        <begin position="148"/>
        <end position="241"/>
    </location>
</feature>
<dbReference type="InterPro" id="IPR011679">
    <property type="entry name" value="ERp29_C"/>
</dbReference>
<evidence type="ECO:0000256" key="3">
    <source>
        <dbReference type="SAM" id="SignalP"/>
    </source>
</evidence>
<reference evidence="7" key="1">
    <citation type="submission" date="2025-08" db="UniProtKB">
        <authorList>
            <consortium name="RefSeq"/>
        </authorList>
    </citation>
    <scope>IDENTIFICATION</scope>
    <source>
        <tissue evidence="7">Thorax and Abdomen</tissue>
    </source>
</reference>
<dbReference type="FunFam" id="1.20.1150.12:FF:000001">
    <property type="entry name" value="Endoplasmic reticulum resident protein 29"/>
    <property type="match status" value="1"/>
</dbReference>
<dbReference type="GO" id="GO:0005788">
    <property type="term" value="C:endoplasmic reticulum lumen"/>
    <property type="evidence" value="ECO:0007669"/>
    <property type="project" value="InterPro"/>
</dbReference>